<reference evidence="1" key="1">
    <citation type="submission" date="2014-08" db="EMBL/GenBank/DDBJ databases">
        <title>Comparative genomics of the Paenibacillus odorifer group.</title>
        <authorList>
            <person name="den Bakker H.C."/>
            <person name="Tsai Y.-C.Y.-C."/>
            <person name="Martin N."/>
            <person name="Korlach J."/>
            <person name="Wiedmann M."/>
        </authorList>
    </citation>
    <scope>NUCLEOTIDE SEQUENCE [LARGE SCALE GENOMIC DNA]</scope>
    <source>
        <strain evidence="1">DSM 13188</strain>
    </source>
</reference>
<accession>A0A089MNM7</accession>
<keyword evidence="2" id="KW-1185">Reference proteome</keyword>
<protein>
    <submittedName>
        <fullName evidence="1">Uncharacterized protein</fullName>
    </submittedName>
</protein>
<dbReference type="AlphaFoldDB" id="A0A089MNM7"/>
<evidence type="ECO:0000313" key="2">
    <source>
        <dbReference type="Proteomes" id="UP000029518"/>
    </source>
</evidence>
<dbReference type="EMBL" id="CP009285">
    <property type="protein sequence ID" value="AIQ58139.1"/>
    <property type="molecule type" value="Genomic_DNA"/>
</dbReference>
<dbReference type="Proteomes" id="UP000029518">
    <property type="component" value="Chromosome"/>
</dbReference>
<proteinExistence type="predicted"/>
<evidence type="ECO:0000313" key="1">
    <source>
        <dbReference type="EMBL" id="AIQ58139.1"/>
    </source>
</evidence>
<name>A0A089MNM7_PAEBO</name>
<gene>
    <name evidence="1" type="ORF">PBOR_15270</name>
</gene>
<dbReference type="HOGENOM" id="CLU_2396814_0_0_9"/>
<dbReference type="KEGG" id="pbd:PBOR_15270"/>
<organism evidence="1 2">
    <name type="scientific">Paenibacillus borealis</name>
    <dbReference type="NCBI Taxonomy" id="160799"/>
    <lineage>
        <taxon>Bacteria</taxon>
        <taxon>Bacillati</taxon>
        <taxon>Bacillota</taxon>
        <taxon>Bacilli</taxon>
        <taxon>Bacillales</taxon>
        <taxon>Paenibacillaceae</taxon>
        <taxon>Paenibacillus</taxon>
    </lineage>
</organism>
<sequence>MAILLKTMENAIPKLMPIKSAESNLHLYFKTQHPSQLFYIYTHPGYRHRTVLQELEPEFTAMQQIGIQADEKTPAASFWAAARKLLGAQVEMA</sequence>